<dbReference type="EMBL" id="VSRR010000761">
    <property type="protein sequence ID" value="MPC19337.1"/>
    <property type="molecule type" value="Genomic_DNA"/>
</dbReference>
<sequence>MLHKQQNYDSKIVSLWVDIKDRPPNASNQVNSSLWEEIN</sequence>
<keyword evidence="2" id="KW-1185">Reference proteome</keyword>
<name>A0A5B7DDN8_PORTR</name>
<gene>
    <name evidence="1" type="ORF">E2C01_012250</name>
</gene>
<proteinExistence type="predicted"/>
<comment type="caution">
    <text evidence="1">The sequence shown here is derived from an EMBL/GenBank/DDBJ whole genome shotgun (WGS) entry which is preliminary data.</text>
</comment>
<organism evidence="1 2">
    <name type="scientific">Portunus trituberculatus</name>
    <name type="common">Swimming crab</name>
    <name type="synonym">Neptunus trituberculatus</name>
    <dbReference type="NCBI Taxonomy" id="210409"/>
    <lineage>
        <taxon>Eukaryota</taxon>
        <taxon>Metazoa</taxon>
        <taxon>Ecdysozoa</taxon>
        <taxon>Arthropoda</taxon>
        <taxon>Crustacea</taxon>
        <taxon>Multicrustacea</taxon>
        <taxon>Malacostraca</taxon>
        <taxon>Eumalacostraca</taxon>
        <taxon>Eucarida</taxon>
        <taxon>Decapoda</taxon>
        <taxon>Pleocyemata</taxon>
        <taxon>Brachyura</taxon>
        <taxon>Eubrachyura</taxon>
        <taxon>Portunoidea</taxon>
        <taxon>Portunidae</taxon>
        <taxon>Portuninae</taxon>
        <taxon>Portunus</taxon>
    </lineage>
</organism>
<accession>A0A5B7DDN8</accession>
<evidence type="ECO:0000313" key="1">
    <source>
        <dbReference type="EMBL" id="MPC19337.1"/>
    </source>
</evidence>
<dbReference type="AlphaFoldDB" id="A0A5B7DDN8"/>
<dbReference type="Proteomes" id="UP000324222">
    <property type="component" value="Unassembled WGS sequence"/>
</dbReference>
<evidence type="ECO:0000313" key="2">
    <source>
        <dbReference type="Proteomes" id="UP000324222"/>
    </source>
</evidence>
<protein>
    <submittedName>
        <fullName evidence="1">Uncharacterized protein</fullName>
    </submittedName>
</protein>
<reference evidence="1 2" key="1">
    <citation type="submission" date="2019-05" db="EMBL/GenBank/DDBJ databases">
        <title>Another draft genome of Portunus trituberculatus and its Hox gene families provides insights of decapod evolution.</title>
        <authorList>
            <person name="Jeong J.-H."/>
            <person name="Song I."/>
            <person name="Kim S."/>
            <person name="Choi T."/>
            <person name="Kim D."/>
            <person name="Ryu S."/>
            <person name="Kim W."/>
        </authorList>
    </citation>
    <scope>NUCLEOTIDE SEQUENCE [LARGE SCALE GENOMIC DNA]</scope>
    <source>
        <tissue evidence="1">Muscle</tissue>
    </source>
</reference>